<evidence type="ECO:0000313" key="2">
    <source>
        <dbReference type="Proteomes" id="UP000053327"/>
    </source>
</evidence>
<evidence type="ECO:0000313" key="1">
    <source>
        <dbReference type="EMBL" id="KMZ84963.1"/>
    </source>
</evidence>
<dbReference type="EMBL" id="KQ234843">
    <property type="protein sequence ID" value="KMZ84963.1"/>
    <property type="molecule type" value="Genomic_DNA"/>
</dbReference>
<proteinExistence type="predicted"/>
<name>A0A0J9VEM6_PLAV1</name>
<dbReference type="OrthoDB" id="444868at2759"/>
<sequence>MKWAQFALRPCLHLVQKGSTERRHFLYTQRNYTSISTSRIDCLYRCGVEKPVRGPLVRGRHSHREEASWMFFRSDEQISMQA</sequence>
<dbReference type="AlphaFoldDB" id="A0A0J9VEM6"/>
<dbReference type="Proteomes" id="UP000053327">
    <property type="component" value="Unassembled WGS sequence"/>
</dbReference>
<reference evidence="1 2" key="1">
    <citation type="submission" date="2011-08" db="EMBL/GenBank/DDBJ databases">
        <title>The Genome Sequence of Plasmodium vivax Brazil I.</title>
        <authorList>
            <consortium name="The Broad Institute Genome Sequencing Platform"/>
            <consortium name="The Broad Institute Genome Sequencing Center for Infectious Disease"/>
            <person name="Neafsey D."/>
            <person name="Carlton J."/>
            <person name="Barnwell J."/>
            <person name="Collins W."/>
            <person name="Escalante A."/>
            <person name="Mullikin J."/>
            <person name="Saul A."/>
            <person name="Guigo R."/>
            <person name="Camara F."/>
            <person name="Young S.K."/>
            <person name="Zeng Q."/>
            <person name="Gargeya S."/>
            <person name="Fitzgerald M."/>
            <person name="Haas B."/>
            <person name="Abouelleil A."/>
            <person name="Alvarado L."/>
            <person name="Arachchi H.M."/>
            <person name="Berlin A."/>
            <person name="Brown A."/>
            <person name="Chapman S.B."/>
            <person name="Chen Z."/>
            <person name="Dunbar C."/>
            <person name="Freedman E."/>
            <person name="Gearin G."/>
            <person name="Gellesch M."/>
            <person name="Goldberg J."/>
            <person name="Griggs A."/>
            <person name="Gujja S."/>
            <person name="Heiman D."/>
            <person name="Howarth C."/>
            <person name="Larson L."/>
            <person name="Lui A."/>
            <person name="MacDonald P.J.P."/>
            <person name="Montmayeur A."/>
            <person name="Murphy C."/>
            <person name="Neiman D."/>
            <person name="Pearson M."/>
            <person name="Priest M."/>
            <person name="Roberts A."/>
            <person name="Saif S."/>
            <person name="Shea T."/>
            <person name="Shenoy N."/>
            <person name="Sisk P."/>
            <person name="Stolte C."/>
            <person name="Sykes S."/>
            <person name="Wortman J."/>
            <person name="Nusbaum C."/>
            <person name="Birren B."/>
        </authorList>
    </citation>
    <scope>NUCLEOTIDE SEQUENCE [LARGE SCALE GENOMIC DNA]</scope>
    <source>
        <strain evidence="1 2">Brazil I</strain>
    </source>
</reference>
<protein>
    <submittedName>
        <fullName evidence="1">Uncharacterized protein</fullName>
    </submittedName>
</protein>
<accession>A0A0J9VEM6</accession>
<organism evidence="1 2">
    <name type="scientific">Plasmodium vivax (strain Brazil I)</name>
    <dbReference type="NCBI Taxonomy" id="1033975"/>
    <lineage>
        <taxon>Eukaryota</taxon>
        <taxon>Sar</taxon>
        <taxon>Alveolata</taxon>
        <taxon>Apicomplexa</taxon>
        <taxon>Aconoidasida</taxon>
        <taxon>Haemosporida</taxon>
        <taxon>Plasmodiidae</taxon>
        <taxon>Plasmodium</taxon>
        <taxon>Plasmodium (Plasmodium)</taxon>
    </lineage>
</organism>
<gene>
    <name evidence="1" type="ORF">PVBG_01362</name>
</gene>